<organism evidence="4 5">
    <name type="scientific">Chrysochromulina tobinii</name>
    <dbReference type="NCBI Taxonomy" id="1460289"/>
    <lineage>
        <taxon>Eukaryota</taxon>
        <taxon>Haptista</taxon>
        <taxon>Haptophyta</taxon>
        <taxon>Prymnesiophyceae</taxon>
        <taxon>Prymnesiales</taxon>
        <taxon>Chrysochromulinaceae</taxon>
        <taxon>Chrysochromulina</taxon>
    </lineage>
</organism>
<accession>A0A0M0K3R4</accession>
<proteinExistence type="inferred from homology"/>
<evidence type="ECO:0000313" key="4">
    <source>
        <dbReference type="EMBL" id="KOO33445.1"/>
    </source>
</evidence>
<dbReference type="Proteomes" id="UP000037460">
    <property type="component" value="Unassembled WGS sequence"/>
</dbReference>
<evidence type="ECO:0000256" key="2">
    <source>
        <dbReference type="SAM" id="MobiDB-lite"/>
    </source>
</evidence>
<keyword evidence="3" id="KW-0472">Membrane</keyword>
<evidence type="ECO:0000256" key="1">
    <source>
        <dbReference type="ARBA" id="ARBA00006545"/>
    </source>
</evidence>
<feature type="transmembrane region" description="Helical" evidence="3">
    <location>
        <begin position="189"/>
        <end position="216"/>
    </location>
</feature>
<gene>
    <name evidence="4" type="ORF">Ctob_012161</name>
</gene>
<protein>
    <submittedName>
        <fullName evidence="4">Vacuolar protein sorting-associated protein 13a</fullName>
    </submittedName>
</protein>
<name>A0A0M0K3R4_9EUKA</name>
<dbReference type="GO" id="GO:0045053">
    <property type="term" value="P:protein retention in Golgi apparatus"/>
    <property type="evidence" value="ECO:0007669"/>
    <property type="project" value="TreeGrafter"/>
</dbReference>
<dbReference type="GO" id="GO:0006623">
    <property type="term" value="P:protein targeting to vacuole"/>
    <property type="evidence" value="ECO:0007669"/>
    <property type="project" value="TreeGrafter"/>
</dbReference>
<comment type="similarity">
    <text evidence="1">Belongs to the VPS13 family.</text>
</comment>
<reference evidence="5" key="1">
    <citation type="journal article" date="2015" name="PLoS Genet.">
        <title>Genome Sequence and Transcriptome Analyses of Chrysochromulina tobin: Metabolic Tools for Enhanced Algal Fitness in the Prominent Order Prymnesiales (Haptophyceae).</title>
        <authorList>
            <person name="Hovde B.T."/>
            <person name="Deodato C.R."/>
            <person name="Hunsperger H.M."/>
            <person name="Ryken S.A."/>
            <person name="Yost W."/>
            <person name="Jha R.K."/>
            <person name="Patterson J."/>
            <person name="Monnat R.J. Jr."/>
            <person name="Barlow S.B."/>
            <person name="Starkenburg S.R."/>
            <person name="Cattolico R.A."/>
        </authorList>
    </citation>
    <scope>NUCLEOTIDE SEQUENCE</scope>
    <source>
        <strain evidence="5">CCMP291</strain>
    </source>
</reference>
<keyword evidence="3" id="KW-0812">Transmembrane</keyword>
<dbReference type="InterPro" id="IPR026847">
    <property type="entry name" value="VPS13"/>
</dbReference>
<comment type="caution">
    <text evidence="4">The sequence shown here is derived from an EMBL/GenBank/DDBJ whole genome shotgun (WGS) entry which is preliminary data.</text>
</comment>
<feature type="region of interest" description="Disordered" evidence="2">
    <location>
        <begin position="221"/>
        <end position="244"/>
    </location>
</feature>
<evidence type="ECO:0000256" key="3">
    <source>
        <dbReference type="SAM" id="Phobius"/>
    </source>
</evidence>
<evidence type="ECO:0000313" key="5">
    <source>
        <dbReference type="Proteomes" id="UP000037460"/>
    </source>
</evidence>
<dbReference type="EMBL" id="JWZX01001519">
    <property type="protein sequence ID" value="KOO33445.1"/>
    <property type="molecule type" value="Genomic_DNA"/>
</dbReference>
<dbReference type="AlphaFoldDB" id="A0A0M0K3R4"/>
<keyword evidence="5" id="KW-1185">Reference proteome</keyword>
<dbReference type="PANTHER" id="PTHR16166">
    <property type="entry name" value="VACUOLAR PROTEIN SORTING-ASSOCIATED PROTEIN VPS13"/>
    <property type="match status" value="1"/>
</dbReference>
<dbReference type="PANTHER" id="PTHR16166:SF93">
    <property type="entry name" value="INTERMEMBRANE LIPID TRANSFER PROTEIN VPS13"/>
    <property type="match status" value="1"/>
</dbReference>
<sequence length="411" mass="44172">MLRYGATVAPYIPDMEGIGLKFNEVIVKDAFCEPYQLYRCLRSHYVKSAVRQWYKLIGSVELLFNPLAFLDKLGGGVLEFFRAPADGFVSDGFVGLGLGFQKGVEALVLGAASGLFESVSRLTGAFCMLAEGVGGIEMRLAPVTAPVLGPHRYEAGELARSIAHAYKDVVLRPYRGAQSQGALGFGKGLLSFGFGFLAMPVVLSLGGFSFGLATAASHAERRRERLKHRHHASAGPSAVMSASQPLRRPREFGMHGQIQPARVPDEQQRAEAAAATVLQRAWRPRMLRRRRGLANPSSTADGVANSAAIGLHRALTASRTFDTYVSHALHQHQARHARDAASVLSQRRRVGLPVGTAAAFGFGMGWRQHTSAHHGASALGAMGWRPAANDWPSDSKGKAKAAGGKVIEVRV</sequence>
<dbReference type="OrthoDB" id="428159at2759"/>
<keyword evidence="3" id="KW-1133">Transmembrane helix</keyword>